<evidence type="ECO:0000313" key="8">
    <source>
        <dbReference type="Proteomes" id="UP000001052"/>
    </source>
</evidence>
<feature type="domain" description="4Fe-4S ferredoxin-type" evidence="6">
    <location>
        <begin position="55"/>
        <end position="84"/>
    </location>
</feature>
<dbReference type="Pfam" id="PF02754">
    <property type="entry name" value="CCG"/>
    <property type="match status" value="2"/>
</dbReference>
<evidence type="ECO:0000259" key="6">
    <source>
        <dbReference type="PROSITE" id="PS51379"/>
    </source>
</evidence>
<dbReference type="GO" id="GO:0046872">
    <property type="term" value="F:metal ion binding"/>
    <property type="evidence" value="ECO:0007669"/>
    <property type="project" value="UniProtKB-KW"/>
</dbReference>
<keyword evidence="2" id="KW-0479">Metal-binding</keyword>
<keyword evidence="5" id="KW-0411">Iron-sulfur</keyword>
<keyword evidence="4" id="KW-0408">Iron</keyword>
<evidence type="ECO:0000256" key="2">
    <source>
        <dbReference type="ARBA" id="ARBA00022723"/>
    </source>
</evidence>
<dbReference type="HOGENOM" id="CLU_727095_0_0_7"/>
<dbReference type="KEGG" id="drt:Dret_2012"/>
<dbReference type="PROSITE" id="PS00198">
    <property type="entry name" value="4FE4S_FER_1"/>
    <property type="match status" value="2"/>
</dbReference>
<dbReference type="GO" id="GO:0051539">
    <property type="term" value="F:4 iron, 4 sulfur cluster binding"/>
    <property type="evidence" value="ECO:0007669"/>
    <property type="project" value="UniProtKB-KW"/>
</dbReference>
<evidence type="ECO:0000256" key="3">
    <source>
        <dbReference type="ARBA" id="ARBA00022737"/>
    </source>
</evidence>
<gene>
    <name evidence="7" type="ordered locus">Dret_2012</name>
</gene>
<feature type="domain" description="4Fe-4S ferredoxin-type" evidence="6">
    <location>
        <begin position="4"/>
        <end position="34"/>
    </location>
</feature>
<name>C8X4S3_DESRD</name>
<dbReference type="InterPro" id="IPR017896">
    <property type="entry name" value="4Fe4S_Fe-S-bd"/>
</dbReference>
<dbReference type="RefSeq" id="WP_015752438.1">
    <property type="nucleotide sequence ID" value="NC_013223.1"/>
</dbReference>
<accession>C8X4S3</accession>
<dbReference type="Gene3D" id="1.10.1060.10">
    <property type="entry name" value="Alpha-helical ferredoxin"/>
    <property type="match status" value="1"/>
</dbReference>
<dbReference type="SUPFAM" id="SSF46548">
    <property type="entry name" value="alpha-helical ferredoxin"/>
    <property type="match status" value="1"/>
</dbReference>
<evidence type="ECO:0000256" key="1">
    <source>
        <dbReference type="ARBA" id="ARBA00022485"/>
    </source>
</evidence>
<dbReference type="InterPro" id="IPR017900">
    <property type="entry name" value="4Fe4S_Fe_S_CS"/>
</dbReference>
<dbReference type="PANTHER" id="PTHR32479">
    <property type="entry name" value="GLYCOLATE OXIDASE IRON-SULFUR SUBUNIT"/>
    <property type="match status" value="1"/>
</dbReference>
<reference evidence="7 8" key="2">
    <citation type="journal article" date="2010" name="Stand. Genomic Sci.">
        <title>Complete genome sequence of Desulfohalobium retbaense type strain (HR(100)).</title>
        <authorList>
            <person name="Spring S."/>
            <person name="Nolan M."/>
            <person name="Lapidus A."/>
            <person name="Glavina Del Rio T."/>
            <person name="Copeland A."/>
            <person name="Tice H."/>
            <person name="Cheng J.F."/>
            <person name="Lucas S."/>
            <person name="Land M."/>
            <person name="Chen F."/>
            <person name="Bruce D."/>
            <person name="Goodwin L."/>
            <person name="Pitluck S."/>
            <person name="Ivanova N."/>
            <person name="Mavromatis K."/>
            <person name="Mikhailova N."/>
            <person name="Pati A."/>
            <person name="Chen A."/>
            <person name="Palaniappan K."/>
            <person name="Hauser L."/>
            <person name="Chang Y.J."/>
            <person name="Jeffries C.D."/>
            <person name="Munk C."/>
            <person name="Kiss H."/>
            <person name="Chain P."/>
            <person name="Han C."/>
            <person name="Brettin T."/>
            <person name="Detter J.C."/>
            <person name="Schuler E."/>
            <person name="Goker M."/>
            <person name="Rohde M."/>
            <person name="Bristow J."/>
            <person name="Eisen J.A."/>
            <person name="Markowitz V."/>
            <person name="Hugenholtz P."/>
            <person name="Kyrpides N.C."/>
            <person name="Klenk H.P."/>
        </authorList>
    </citation>
    <scope>NUCLEOTIDE SEQUENCE [LARGE SCALE GENOMIC DNA]</scope>
    <source>
        <strain evidence="7 8">DSM 5692</strain>
    </source>
</reference>
<organism evidence="7 8">
    <name type="scientific">Desulfohalobium retbaense (strain ATCC 49708 / DSM 5692 / JCM 16813 / HR100)</name>
    <dbReference type="NCBI Taxonomy" id="485915"/>
    <lineage>
        <taxon>Bacteria</taxon>
        <taxon>Pseudomonadati</taxon>
        <taxon>Thermodesulfobacteriota</taxon>
        <taxon>Desulfovibrionia</taxon>
        <taxon>Desulfovibrionales</taxon>
        <taxon>Desulfohalobiaceae</taxon>
        <taxon>Desulfohalobium</taxon>
    </lineage>
</organism>
<dbReference type="GO" id="GO:0016491">
    <property type="term" value="F:oxidoreductase activity"/>
    <property type="evidence" value="ECO:0007669"/>
    <property type="project" value="UniProtKB-ARBA"/>
</dbReference>
<dbReference type="eggNOG" id="COG0247">
    <property type="taxonomic scope" value="Bacteria"/>
</dbReference>
<dbReference type="InterPro" id="IPR004017">
    <property type="entry name" value="Cys_rich_dom"/>
</dbReference>
<evidence type="ECO:0000256" key="4">
    <source>
        <dbReference type="ARBA" id="ARBA00023004"/>
    </source>
</evidence>
<reference evidence="8" key="1">
    <citation type="submission" date="2009-09" db="EMBL/GenBank/DDBJ databases">
        <title>The complete chromosome of Desulfohalobium retbaense DSM 5692.</title>
        <authorList>
            <consortium name="US DOE Joint Genome Institute (JGI-PGF)"/>
            <person name="Lucas S."/>
            <person name="Copeland A."/>
            <person name="Lapidus A."/>
            <person name="Glavina del Rio T."/>
            <person name="Dalin E."/>
            <person name="Tice H."/>
            <person name="Bruce D."/>
            <person name="Goodwin L."/>
            <person name="Pitluck S."/>
            <person name="Kyrpides N."/>
            <person name="Mavromatis K."/>
            <person name="Ivanova N."/>
            <person name="Mikhailova N."/>
            <person name="Munk A.C."/>
            <person name="Brettin T."/>
            <person name="Detter J.C."/>
            <person name="Han C."/>
            <person name="Tapia R."/>
            <person name="Larimer F."/>
            <person name="Land M."/>
            <person name="Hauser L."/>
            <person name="Markowitz V."/>
            <person name="Cheng J.-F."/>
            <person name="Hugenholtz P."/>
            <person name="Woyke T."/>
            <person name="Wu D."/>
            <person name="Spring S."/>
            <person name="Klenk H.-P."/>
            <person name="Eisen J.A."/>
        </authorList>
    </citation>
    <scope>NUCLEOTIDE SEQUENCE [LARGE SCALE GENOMIC DNA]</scope>
    <source>
        <strain evidence="8">DSM 5692</strain>
    </source>
</reference>
<proteinExistence type="predicted"/>
<evidence type="ECO:0000256" key="5">
    <source>
        <dbReference type="ARBA" id="ARBA00023014"/>
    </source>
</evidence>
<dbReference type="STRING" id="485915.Dret_2012"/>
<dbReference type="EMBL" id="CP001734">
    <property type="protein sequence ID" value="ACV69296.1"/>
    <property type="molecule type" value="Genomic_DNA"/>
</dbReference>
<keyword evidence="1" id="KW-0004">4Fe-4S</keyword>
<dbReference type="PANTHER" id="PTHR32479:SF19">
    <property type="entry name" value="ANAEROBIC GLYCEROL-3-PHOSPHATE DEHYDROGENASE SUBUNIT C"/>
    <property type="match status" value="1"/>
</dbReference>
<sequence length="384" mass="41546">MERFASDIHRGECVMCGKCLEVCPLFQATDNEELSPRAKADLLQAMAGGGDLSEAAVRRLAGICLGCQRCRDVCPQNVDVPRQLQALKAAHPGWRNWIWGRLVDNAPRLYPLLAAWGRRAPGLAPSSRRELLRSLGRNRSLPDQVETGKAREGLVQEACMLFPGCAARFAKTGWLGTTEAVLKQAADTVLATPDWACCGFTLGQAGLPEEQHRLQAENVRLWREAGRPRLVVFCATCLAGLQAYGALDDVWQDAAERDAWLTCLTPLWRLIPEPGPVPVPPLAGFKVVAHSPCHSEAGEGQWLAAVLRSQGAEVLSLDQCCGLGGSMQLEHPELCTRVGHAFWDRVPSQIDAVVTGCAGCVIQLGATAPAGIQVGHWLELLTTQ</sequence>
<dbReference type="OrthoDB" id="9770306at2"/>
<protein>
    <recommendedName>
        <fullName evidence="6">4Fe-4S ferredoxin-type domain-containing protein</fullName>
    </recommendedName>
</protein>
<evidence type="ECO:0000313" key="7">
    <source>
        <dbReference type="EMBL" id="ACV69296.1"/>
    </source>
</evidence>
<dbReference type="Proteomes" id="UP000001052">
    <property type="component" value="Chromosome"/>
</dbReference>
<keyword evidence="3" id="KW-0677">Repeat</keyword>
<dbReference type="PROSITE" id="PS51379">
    <property type="entry name" value="4FE4S_FER_2"/>
    <property type="match status" value="2"/>
</dbReference>
<dbReference type="InterPro" id="IPR009051">
    <property type="entry name" value="Helical_ferredxn"/>
</dbReference>
<dbReference type="AlphaFoldDB" id="C8X4S3"/>
<keyword evidence="8" id="KW-1185">Reference proteome</keyword>
<dbReference type="Pfam" id="PF13183">
    <property type="entry name" value="Fer4_8"/>
    <property type="match status" value="1"/>
</dbReference>